<dbReference type="OrthoDB" id="10591431at2759"/>
<protein>
    <submittedName>
        <fullName evidence="2">Uncharacterized protein</fullName>
    </submittedName>
</protein>
<evidence type="ECO:0000256" key="1">
    <source>
        <dbReference type="SAM" id="MobiDB-lite"/>
    </source>
</evidence>
<dbReference type="EMBL" id="KZ857404">
    <property type="protein sequence ID" value="RDX49657.1"/>
    <property type="molecule type" value="Genomic_DNA"/>
</dbReference>
<keyword evidence="3" id="KW-1185">Reference proteome</keyword>
<feature type="region of interest" description="Disordered" evidence="1">
    <location>
        <begin position="87"/>
        <end position="148"/>
    </location>
</feature>
<evidence type="ECO:0000313" key="3">
    <source>
        <dbReference type="Proteomes" id="UP000256964"/>
    </source>
</evidence>
<organism evidence="2 3">
    <name type="scientific">Lentinus brumalis</name>
    <dbReference type="NCBI Taxonomy" id="2498619"/>
    <lineage>
        <taxon>Eukaryota</taxon>
        <taxon>Fungi</taxon>
        <taxon>Dikarya</taxon>
        <taxon>Basidiomycota</taxon>
        <taxon>Agaricomycotina</taxon>
        <taxon>Agaricomycetes</taxon>
        <taxon>Polyporales</taxon>
        <taxon>Polyporaceae</taxon>
        <taxon>Lentinus</taxon>
    </lineage>
</organism>
<feature type="compositionally biased region" description="Polar residues" evidence="1">
    <location>
        <begin position="107"/>
        <end position="130"/>
    </location>
</feature>
<name>A0A371DAU9_9APHY</name>
<dbReference type="AlphaFoldDB" id="A0A371DAU9"/>
<dbReference type="Proteomes" id="UP000256964">
    <property type="component" value="Unassembled WGS sequence"/>
</dbReference>
<reference evidence="2 3" key="1">
    <citation type="journal article" date="2018" name="Biotechnol. Biofuels">
        <title>Integrative visual omics of the white-rot fungus Polyporus brumalis exposes the biotechnological potential of its oxidative enzymes for delignifying raw plant biomass.</title>
        <authorList>
            <person name="Miyauchi S."/>
            <person name="Rancon A."/>
            <person name="Drula E."/>
            <person name="Hage H."/>
            <person name="Chaduli D."/>
            <person name="Favel A."/>
            <person name="Grisel S."/>
            <person name="Henrissat B."/>
            <person name="Herpoel-Gimbert I."/>
            <person name="Ruiz-Duenas F.J."/>
            <person name="Chevret D."/>
            <person name="Hainaut M."/>
            <person name="Lin J."/>
            <person name="Wang M."/>
            <person name="Pangilinan J."/>
            <person name="Lipzen A."/>
            <person name="Lesage-Meessen L."/>
            <person name="Navarro D."/>
            <person name="Riley R."/>
            <person name="Grigoriev I.V."/>
            <person name="Zhou S."/>
            <person name="Raouche S."/>
            <person name="Rosso M.N."/>
        </authorList>
    </citation>
    <scope>NUCLEOTIDE SEQUENCE [LARGE SCALE GENOMIC DNA]</scope>
    <source>
        <strain evidence="2 3">BRFM 1820</strain>
    </source>
</reference>
<evidence type="ECO:0000313" key="2">
    <source>
        <dbReference type="EMBL" id="RDX49657.1"/>
    </source>
</evidence>
<accession>A0A371DAU9</accession>
<gene>
    <name evidence="2" type="ORF">OH76DRAFT_1483020</name>
</gene>
<proteinExistence type="predicted"/>
<sequence>MNTGETEVRLSDRPPIYTALGGLRPCECRLWDFTTSTWMAQDFDAVFSVSEFDQHTLLIRLPEVTRCLEFGKAIAYAEEPLWPALAEQGGQEDEITSEQDNKHASDIQVSTAIATSRQGSPTAGTSQQVQERPKSIKKSRKGKEVVRG</sequence>